<evidence type="ECO:0000313" key="1">
    <source>
        <dbReference type="EMBL" id="RXI97951.1"/>
    </source>
</evidence>
<dbReference type="InterPro" id="IPR025619">
    <property type="entry name" value="YlzJ"/>
</dbReference>
<organism evidence="1 2">
    <name type="scientific">Anaerobacillus alkaliphilus</name>
    <dbReference type="NCBI Taxonomy" id="1548597"/>
    <lineage>
        <taxon>Bacteria</taxon>
        <taxon>Bacillati</taxon>
        <taxon>Bacillota</taxon>
        <taxon>Bacilli</taxon>
        <taxon>Bacillales</taxon>
        <taxon>Bacillaceae</taxon>
        <taxon>Anaerobacillus</taxon>
    </lineage>
</organism>
<keyword evidence="2" id="KW-1185">Reference proteome</keyword>
<reference evidence="1 2" key="1">
    <citation type="journal article" date="2019" name="Int. J. Syst. Evol. Microbiol.">
        <title>Anaerobacillus alkaliphilus sp. nov., a novel alkaliphilic and moderately halophilic bacterium.</title>
        <authorList>
            <person name="Borsodi A.K."/>
            <person name="Aszalos J.M."/>
            <person name="Bihari P."/>
            <person name="Nagy I."/>
            <person name="Schumann P."/>
            <person name="Sproer C."/>
            <person name="Kovacs A.L."/>
            <person name="Boka K."/>
            <person name="Dobosy P."/>
            <person name="Ovari M."/>
            <person name="Szili-Kovacs T."/>
            <person name="Toth E."/>
        </authorList>
    </citation>
    <scope>NUCLEOTIDE SEQUENCE [LARGE SCALE GENOMIC DNA]</scope>
    <source>
        <strain evidence="1 2">B16-10</strain>
    </source>
</reference>
<name>A0A4Q0VPF7_9BACI</name>
<sequence>MILYTPVPQELIYPEEQSAQNQITVEIQEGQLVLEQVSMREFRVVRLLSTDPNAFLNENYTPGKMISLF</sequence>
<accession>A0A4Q0VPF7</accession>
<dbReference type="Proteomes" id="UP000290649">
    <property type="component" value="Unassembled WGS sequence"/>
</dbReference>
<dbReference type="OrthoDB" id="1683573at2"/>
<dbReference type="EMBL" id="QOUX01000046">
    <property type="protein sequence ID" value="RXI97951.1"/>
    <property type="molecule type" value="Genomic_DNA"/>
</dbReference>
<protein>
    <submittedName>
        <fullName evidence="1">Uncharacterized protein</fullName>
    </submittedName>
</protein>
<dbReference type="Pfam" id="PF14035">
    <property type="entry name" value="YlzJ"/>
    <property type="match status" value="1"/>
</dbReference>
<dbReference type="AlphaFoldDB" id="A0A4Q0VPF7"/>
<comment type="caution">
    <text evidence="1">The sequence shown here is derived from an EMBL/GenBank/DDBJ whole genome shotgun (WGS) entry which is preliminary data.</text>
</comment>
<gene>
    <name evidence="1" type="ORF">DS745_16500</name>
</gene>
<proteinExistence type="predicted"/>
<evidence type="ECO:0000313" key="2">
    <source>
        <dbReference type="Proteomes" id="UP000290649"/>
    </source>
</evidence>
<dbReference type="RefSeq" id="WP_129079315.1">
    <property type="nucleotide sequence ID" value="NZ_QOUX01000046.1"/>
</dbReference>